<dbReference type="CDD" id="cd03349">
    <property type="entry name" value="LbH_XAT"/>
    <property type="match status" value="1"/>
</dbReference>
<dbReference type="Gene3D" id="2.160.10.10">
    <property type="entry name" value="Hexapeptide repeat proteins"/>
    <property type="match status" value="1"/>
</dbReference>
<dbReference type="Pfam" id="PF00132">
    <property type="entry name" value="Hexapep"/>
    <property type="match status" value="1"/>
</dbReference>
<evidence type="ECO:0000313" key="4">
    <source>
        <dbReference type="Proteomes" id="UP000886787"/>
    </source>
</evidence>
<keyword evidence="2" id="KW-0677">Repeat</keyword>
<keyword evidence="1" id="KW-0808">Transferase</keyword>
<dbReference type="PROSITE" id="PS00101">
    <property type="entry name" value="HEXAPEP_TRANSFERASES"/>
    <property type="match status" value="1"/>
</dbReference>
<dbReference type="Proteomes" id="UP000886787">
    <property type="component" value="Unassembled WGS sequence"/>
</dbReference>
<accession>A0A9D0ZIW8</accession>
<dbReference type="InterPro" id="IPR011004">
    <property type="entry name" value="Trimer_LpxA-like_sf"/>
</dbReference>
<dbReference type="PANTHER" id="PTHR43300">
    <property type="entry name" value="ACETYLTRANSFERASE"/>
    <property type="match status" value="1"/>
</dbReference>
<evidence type="ECO:0000313" key="3">
    <source>
        <dbReference type="EMBL" id="HIQ81017.1"/>
    </source>
</evidence>
<dbReference type="SUPFAM" id="SSF51161">
    <property type="entry name" value="Trimeric LpxA-like enzymes"/>
    <property type="match status" value="1"/>
</dbReference>
<evidence type="ECO:0000256" key="1">
    <source>
        <dbReference type="ARBA" id="ARBA00022679"/>
    </source>
</evidence>
<dbReference type="InterPro" id="IPR001451">
    <property type="entry name" value="Hexapep"/>
</dbReference>
<comment type="caution">
    <text evidence="3">The sequence shown here is derived from an EMBL/GenBank/DDBJ whole genome shotgun (WGS) entry which is preliminary data.</text>
</comment>
<proteinExistence type="predicted"/>
<dbReference type="AlphaFoldDB" id="A0A9D0ZIW8"/>
<dbReference type="InterPro" id="IPR018357">
    <property type="entry name" value="Hexapep_transf_CS"/>
</dbReference>
<organism evidence="3 4">
    <name type="scientific">Candidatus Scatavimonas merdigallinarum</name>
    <dbReference type="NCBI Taxonomy" id="2840914"/>
    <lineage>
        <taxon>Bacteria</taxon>
        <taxon>Bacillati</taxon>
        <taxon>Bacillota</taxon>
        <taxon>Clostridia</taxon>
        <taxon>Eubacteriales</taxon>
        <taxon>Oscillospiraceae</taxon>
        <taxon>Oscillospiraceae incertae sedis</taxon>
        <taxon>Candidatus Scatavimonas</taxon>
    </lineage>
</organism>
<evidence type="ECO:0000256" key="2">
    <source>
        <dbReference type="ARBA" id="ARBA00022737"/>
    </source>
</evidence>
<reference evidence="3" key="2">
    <citation type="journal article" date="2021" name="PeerJ">
        <title>Extensive microbial diversity within the chicken gut microbiome revealed by metagenomics and culture.</title>
        <authorList>
            <person name="Gilroy R."/>
            <person name="Ravi A."/>
            <person name="Getino M."/>
            <person name="Pursley I."/>
            <person name="Horton D.L."/>
            <person name="Alikhan N.F."/>
            <person name="Baker D."/>
            <person name="Gharbi K."/>
            <person name="Hall N."/>
            <person name="Watson M."/>
            <person name="Adriaenssens E.M."/>
            <person name="Foster-Nyarko E."/>
            <person name="Jarju S."/>
            <person name="Secka A."/>
            <person name="Antonio M."/>
            <person name="Oren A."/>
            <person name="Chaudhuri R.R."/>
            <person name="La Ragione R."/>
            <person name="Hildebrand F."/>
            <person name="Pallen M.J."/>
        </authorList>
    </citation>
    <scope>NUCLEOTIDE SEQUENCE</scope>
    <source>
        <strain evidence="3">ChiSjej1B19-3389</strain>
    </source>
</reference>
<gene>
    <name evidence="3" type="ORF">IAD32_07010</name>
</gene>
<sequence length="182" mass="20325">MIYSSCIGRYTYTGRNFTAWHCTVGGFCSVSWNVSIGGANHDYTKTTTHAFLYSPDFGMLPEGHAPGYNRFKEKCVIGNDVWIAANACICRGVTVGDGAVVAAGAVVTKDVDPYTIVAGVPAKPVRKRFSEDIIAVLQKSKWWNYPEKVIKEHFDLFNCTPDIYTAKKILQLREKFDPEMIR</sequence>
<dbReference type="InterPro" id="IPR050179">
    <property type="entry name" value="Trans_hexapeptide_repeat"/>
</dbReference>
<dbReference type="GO" id="GO:0016740">
    <property type="term" value="F:transferase activity"/>
    <property type="evidence" value="ECO:0007669"/>
    <property type="project" value="UniProtKB-KW"/>
</dbReference>
<name>A0A9D0ZIW8_9FIRM</name>
<protein>
    <submittedName>
        <fullName evidence="3">CatB-related O-acetyltransferase</fullName>
    </submittedName>
</protein>
<dbReference type="PANTHER" id="PTHR43300:SF11">
    <property type="entry name" value="ACETYLTRANSFERASE RV3034C-RELATED"/>
    <property type="match status" value="1"/>
</dbReference>
<dbReference type="EMBL" id="DVFW01000031">
    <property type="protein sequence ID" value="HIQ81017.1"/>
    <property type="molecule type" value="Genomic_DNA"/>
</dbReference>
<reference evidence="3" key="1">
    <citation type="submission" date="2020-10" db="EMBL/GenBank/DDBJ databases">
        <authorList>
            <person name="Gilroy R."/>
        </authorList>
    </citation>
    <scope>NUCLEOTIDE SEQUENCE</scope>
    <source>
        <strain evidence="3">ChiSjej1B19-3389</strain>
    </source>
</reference>